<dbReference type="Pfam" id="PF04389">
    <property type="entry name" value="Peptidase_M28"/>
    <property type="match status" value="1"/>
</dbReference>
<evidence type="ECO:0000256" key="2">
    <source>
        <dbReference type="ARBA" id="ARBA00022438"/>
    </source>
</evidence>
<evidence type="ECO:0000256" key="1">
    <source>
        <dbReference type="ARBA" id="ARBA00001947"/>
    </source>
</evidence>
<evidence type="ECO:0000256" key="9">
    <source>
        <dbReference type="RuleBase" id="RU361240"/>
    </source>
</evidence>
<organism evidence="11 12">
    <name type="scientific">Collybiopsis luxurians FD-317 M1</name>
    <dbReference type="NCBI Taxonomy" id="944289"/>
    <lineage>
        <taxon>Eukaryota</taxon>
        <taxon>Fungi</taxon>
        <taxon>Dikarya</taxon>
        <taxon>Basidiomycota</taxon>
        <taxon>Agaricomycotina</taxon>
        <taxon>Agaricomycetes</taxon>
        <taxon>Agaricomycetidae</taxon>
        <taxon>Agaricales</taxon>
        <taxon>Marasmiineae</taxon>
        <taxon>Omphalotaceae</taxon>
        <taxon>Collybiopsis</taxon>
        <taxon>Collybiopsis luxurians</taxon>
    </lineage>
</organism>
<keyword evidence="2" id="KW-0031">Aminopeptidase</keyword>
<comment type="similarity">
    <text evidence="8">Belongs to the peptidase M28 family. M28E subfamily.</text>
</comment>
<feature type="chain" id="PRO_5005111992" description="Peptide hydrolase" evidence="9">
    <location>
        <begin position="23"/>
        <end position="418"/>
    </location>
</feature>
<dbReference type="Gene3D" id="3.40.630.10">
    <property type="entry name" value="Zn peptidases"/>
    <property type="match status" value="1"/>
</dbReference>
<name>A0A0D0C3W3_9AGAR</name>
<dbReference type="InterPro" id="IPR007484">
    <property type="entry name" value="Peptidase_M28"/>
</dbReference>
<dbReference type="SUPFAM" id="SSF53187">
    <property type="entry name" value="Zn-dependent exopeptidases"/>
    <property type="match status" value="1"/>
</dbReference>
<keyword evidence="4 9" id="KW-0479">Metal-binding</keyword>
<evidence type="ECO:0000259" key="10">
    <source>
        <dbReference type="Pfam" id="PF04389"/>
    </source>
</evidence>
<dbReference type="Proteomes" id="UP000053593">
    <property type="component" value="Unassembled WGS sequence"/>
</dbReference>
<dbReference type="InterPro" id="IPR045175">
    <property type="entry name" value="M28_fam"/>
</dbReference>
<keyword evidence="12" id="KW-1185">Reference proteome</keyword>
<dbReference type="GO" id="GO:0008235">
    <property type="term" value="F:metalloexopeptidase activity"/>
    <property type="evidence" value="ECO:0007669"/>
    <property type="project" value="InterPro"/>
</dbReference>
<sequence length="418" mass="47343">MRRASLLLLFLCFVFIVTQAVAFERPTDDFQAPLTISSSLDDSGTENDWILVDVAELNAQESLRLVRFIEEQGYGFPLWVTERQKLDAKRNGQDYIDITEHPDFGIPSYTPQPQHQQQIYHPPNSTVVSKILPLLSSAEQKRNLEHFTSFYTRFYNSESGRASSRWLYERAVNYTVQYASPKLREAVQLQVVLHPHAFKQESVIIRLHPNNVSPSANITIVGAHCDSINLLNPFERAPGADDDGSGTVTILEAYRSILESGYIPSSPLEFHFYAGEEGGMLGSIDVVHDFVQSGKSVRGMMQFDMTAWVAAGTQEKVAIVMNKVNPRLTEWLKLVIDKYLDIPWFETLYSDRAGSDHQPWTMARYPAAHAIEGLWEDMNRANAHSPNDTIDISSEFSFEHILEFTKLAVAFAVELSDY</sequence>
<dbReference type="GO" id="GO:0006508">
    <property type="term" value="P:proteolysis"/>
    <property type="evidence" value="ECO:0007669"/>
    <property type="project" value="UniProtKB-KW"/>
</dbReference>
<keyword evidence="7 9" id="KW-0862">Zinc</keyword>
<evidence type="ECO:0000313" key="11">
    <source>
        <dbReference type="EMBL" id="KIK52487.1"/>
    </source>
</evidence>
<dbReference type="AlphaFoldDB" id="A0A0D0C3W3"/>
<evidence type="ECO:0000313" key="12">
    <source>
        <dbReference type="Proteomes" id="UP000053593"/>
    </source>
</evidence>
<proteinExistence type="inferred from homology"/>
<keyword evidence="6 9" id="KW-0378">Hydrolase</keyword>
<evidence type="ECO:0000256" key="8">
    <source>
        <dbReference type="ARBA" id="ARBA00043962"/>
    </source>
</evidence>
<protein>
    <recommendedName>
        <fullName evidence="9">Peptide hydrolase</fullName>
        <ecNumber evidence="9">3.4.-.-</ecNumber>
    </recommendedName>
</protein>
<accession>A0A0D0C3W3</accession>
<evidence type="ECO:0000256" key="7">
    <source>
        <dbReference type="ARBA" id="ARBA00022833"/>
    </source>
</evidence>
<evidence type="ECO:0000256" key="6">
    <source>
        <dbReference type="ARBA" id="ARBA00022801"/>
    </source>
</evidence>
<dbReference type="GO" id="GO:0046872">
    <property type="term" value="F:metal ion binding"/>
    <property type="evidence" value="ECO:0007669"/>
    <property type="project" value="UniProtKB-KW"/>
</dbReference>
<evidence type="ECO:0000256" key="4">
    <source>
        <dbReference type="ARBA" id="ARBA00022723"/>
    </source>
</evidence>
<feature type="domain" description="Peptidase M28" evidence="10">
    <location>
        <begin position="203"/>
        <end position="401"/>
    </location>
</feature>
<dbReference type="EC" id="3.4.-.-" evidence="9"/>
<comment type="cofactor">
    <cofactor evidence="1">
        <name>Zn(2+)</name>
        <dbReference type="ChEBI" id="CHEBI:29105"/>
    </cofactor>
</comment>
<keyword evidence="3 9" id="KW-0645">Protease</keyword>
<evidence type="ECO:0000256" key="3">
    <source>
        <dbReference type="ARBA" id="ARBA00022670"/>
    </source>
</evidence>
<feature type="signal peptide" evidence="9">
    <location>
        <begin position="1"/>
        <end position="22"/>
    </location>
</feature>
<dbReference type="PANTHER" id="PTHR12147">
    <property type="entry name" value="METALLOPEPTIDASE M28 FAMILY MEMBER"/>
    <property type="match status" value="1"/>
</dbReference>
<dbReference type="EMBL" id="KN834842">
    <property type="protein sequence ID" value="KIK52487.1"/>
    <property type="molecule type" value="Genomic_DNA"/>
</dbReference>
<gene>
    <name evidence="11" type="ORF">GYMLUDRAFT_233434</name>
</gene>
<dbReference type="HOGENOM" id="CLU_025866_0_0_1"/>
<dbReference type="OrthoDB" id="2214at2759"/>
<dbReference type="PANTHER" id="PTHR12147:SF56">
    <property type="entry name" value="AMINOPEPTIDASE YDR415C-RELATED"/>
    <property type="match status" value="1"/>
</dbReference>
<evidence type="ECO:0000256" key="5">
    <source>
        <dbReference type="ARBA" id="ARBA00022729"/>
    </source>
</evidence>
<keyword evidence="5 9" id="KW-0732">Signal</keyword>
<reference evidence="11 12" key="1">
    <citation type="submission" date="2014-04" db="EMBL/GenBank/DDBJ databases">
        <title>Evolutionary Origins and Diversification of the Mycorrhizal Mutualists.</title>
        <authorList>
            <consortium name="DOE Joint Genome Institute"/>
            <consortium name="Mycorrhizal Genomics Consortium"/>
            <person name="Kohler A."/>
            <person name="Kuo A."/>
            <person name="Nagy L.G."/>
            <person name="Floudas D."/>
            <person name="Copeland A."/>
            <person name="Barry K.W."/>
            <person name="Cichocki N."/>
            <person name="Veneault-Fourrey C."/>
            <person name="LaButti K."/>
            <person name="Lindquist E.A."/>
            <person name="Lipzen A."/>
            <person name="Lundell T."/>
            <person name="Morin E."/>
            <person name="Murat C."/>
            <person name="Riley R."/>
            <person name="Ohm R."/>
            <person name="Sun H."/>
            <person name="Tunlid A."/>
            <person name="Henrissat B."/>
            <person name="Grigoriev I.V."/>
            <person name="Hibbett D.S."/>
            <person name="Martin F."/>
        </authorList>
    </citation>
    <scope>NUCLEOTIDE SEQUENCE [LARGE SCALE GENOMIC DNA]</scope>
    <source>
        <strain evidence="11 12">FD-317 M1</strain>
    </source>
</reference>
<dbReference type="GO" id="GO:0004177">
    <property type="term" value="F:aminopeptidase activity"/>
    <property type="evidence" value="ECO:0007669"/>
    <property type="project" value="UniProtKB-KW"/>
</dbReference>